<dbReference type="PATRIC" id="fig|942150.3.peg.797"/>
<reference evidence="1 2" key="1">
    <citation type="journal article" date="2015" name="Genome Announc.">
        <title>Expanding the biotechnology potential of lactobacilli through comparative genomics of 213 strains and associated genera.</title>
        <authorList>
            <person name="Sun Z."/>
            <person name="Harris H.M."/>
            <person name="McCann A."/>
            <person name="Guo C."/>
            <person name="Argimon S."/>
            <person name="Zhang W."/>
            <person name="Yang X."/>
            <person name="Jeffery I.B."/>
            <person name="Cooney J.C."/>
            <person name="Kagawa T.F."/>
            <person name="Liu W."/>
            <person name="Song Y."/>
            <person name="Salvetti E."/>
            <person name="Wrobel A."/>
            <person name="Rasinkangas P."/>
            <person name="Parkhill J."/>
            <person name="Rea M.C."/>
            <person name="O'Sullivan O."/>
            <person name="Ritari J."/>
            <person name="Douillard F.P."/>
            <person name="Paul Ross R."/>
            <person name="Yang R."/>
            <person name="Briner A.E."/>
            <person name="Felis G.E."/>
            <person name="de Vos W.M."/>
            <person name="Barrangou R."/>
            <person name="Klaenhammer T.R."/>
            <person name="Caufield P.W."/>
            <person name="Cui Y."/>
            <person name="Zhang H."/>
            <person name="O'Toole P.W."/>
        </authorList>
    </citation>
    <scope>NUCLEOTIDE SEQUENCE [LARGE SCALE GENOMIC DNA]</scope>
    <source>
        <strain evidence="1 2">LMG 26013</strain>
    </source>
</reference>
<keyword evidence="2" id="KW-1185">Reference proteome</keyword>
<organism evidence="1 2">
    <name type="scientific">Lactiplantibacillus xiangfangensis</name>
    <dbReference type="NCBI Taxonomy" id="942150"/>
    <lineage>
        <taxon>Bacteria</taxon>
        <taxon>Bacillati</taxon>
        <taxon>Bacillota</taxon>
        <taxon>Bacilli</taxon>
        <taxon>Lactobacillales</taxon>
        <taxon>Lactobacillaceae</taxon>
        <taxon>Lactiplantibacillus</taxon>
    </lineage>
</organism>
<gene>
    <name evidence="1" type="ORF">IV64_GL000780</name>
</gene>
<dbReference type="AlphaFoldDB" id="A0A0R2M3M9"/>
<name>A0A0R2M3M9_9LACO</name>
<proteinExistence type="predicted"/>
<dbReference type="RefSeq" id="WP_057707268.1">
    <property type="nucleotide sequence ID" value="NZ_JQCL01000080.1"/>
</dbReference>
<accession>A0A0R2M3M9</accession>
<dbReference type="STRING" id="942150.IV64_GL000780"/>
<evidence type="ECO:0000313" key="2">
    <source>
        <dbReference type="Proteomes" id="UP000051783"/>
    </source>
</evidence>
<dbReference type="EMBL" id="JQCL01000080">
    <property type="protein sequence ID" value="KRO08687.1"/>
    <property type="molecule type" value="Genomic_DNA"/>
</dbReference>
<protein>
    <submittedName>
        <fullName evidence="1">Uncharacterized protein</fullName>
    </submittedName>
</protein>
<evidence type="ECO:0000313" key="1">
    <source>
        <dbReference type="EMBL" id="KRO08687.1"/>
    </source>
</evidence>
<dbReference type="OrthoDB" id="1699217at2"/>
<sequence>MAEYTEAKKRANKKWDAKNKERTQYINRRSVARNFIKKMATADDLAELTNLIAERSKSLALDDEDTSK</sequence>
<dbReference type="Proteomes" id="UP000051783">
    <property type="component" value="Unassembled WGS sequence"/>
</dbReference>
<comment type="caution">
    <text evidence="1">The sequence shown here is derived from an EMBL/GenBank/DDBJ whole genome shotgun (WGS) entry which is preliminary data.</text>
</comment>